<protein>
    <submittedName>
        <fullName evidence="3">Uncharacterized protein</fullName>
    </submittedName>
</protein>
<evidence type="ECO:0000256" key="2">
    <source>
        <dbReference type="SAM" id="Phobius"/>
    </source>
</evidence>
<feature type="compositionally biased region" description="Low complexity" evidence="1">
    <location>
        <begin position="159"/>
        <end position="187"/>
    </location>
</feature>
<reference evidence="3" key="1">
    <citation type="submission" date="2023-03" db="EMBL/GenBank/DDBJ databases">
        <title>Massive genome expansion in bonnet fungi (Mycena s.s.) driven by repeated elements and novel gene families across ecological guilds.</title>
        <authorList>
            <consortium name="Lawrence Berkeley National Laboratory"/>
            <person name="Harder C.B."/>
            <person name="Miyauchi S."/>
            <person name="Viragh M."/>
            <person name="Kuo A."/>
            <person name="Thoen E."/>
            <person name="Andreopoulos B."/>
            <person name="Lu D."/>
            <person name="Skrede I."/>
            <person name="Drula E."/>
            <person name="Henrissat B."/>
            <person name="Morin E."/>
            <person name="Kohler A."/>
            <person name="Barry K."/>
            <person name="LaButti K."/>
            <person name="Morin E."/>
            <person name="Salamov A."/>
            <person name="Lipzen A."/>
            <person name="Mereny Z."/>
            <person name="Hegedus B."/>
            <person name="Baldrian P."/>
            <person name="Stursova M."/>
            <person name="Weitz H."/>
            <person name="Taylor A."/>
            <person name="Grigoriev I.V."/>
            <person name="Nagy L.G."/>
            <person name="Martin F."/>
            <person name="Kauserud H."/>
        </authorList>
    </citation>
    <scope>NUCLEOTIDE SEQUENCE</scope>
    <source>
        <strain evidence="3">9144</strain>
    </source>
</reference>
<feature type="compositionally biased region" description="Basic and acidic residues" evidence="1">
    <location>
        <begin position="117"/>
        <end position="126"/>
    </location>
</feature>
<keyword evidence="2" id="KW-0812">Transmembrane</keyword>
<feature type="transmembrane region" description="Helical" evidence="2">
    <location>
        <begin position="192"/>
        <end position="214"/>
    </location>
</feature>
<keyword evidence="2" id="KW-1133">Transmembrane helix</keyword>
<evidence type="ECO:0000313" key="3">
    <source>
        <dbReference type="EMBL" id="KAJ7203316.1"/>
    </source>
</evidence>
<evidence type="ECO:0000256" key="1">
    <source>
        <dbReference type="SAM" id="MobiDB-lite"/>
    </source>
</evidence>
<proteinExistence type="predicted"/>
<name>A0AAD6V9M1_9AGAR</name>
<sequence>MGMTGTNAGDHAVMAAFCQTNNGRRSIPISGSVAAFTHDADAMSLLAGLAGLRGDANLHDLSFAQLSTFTPLLSLLKNDILLCQPHNISTDTPPSFLPPTYHRPHLTPSRVRPLHARATDRAERSSSWEPYRPAPLRSGSTPGSASRTRPQTRSPPPRSASISASASYSRSGSRSHSRSPGPRTPVDGLPPLLELGLVAVGLGLVAVGLVPWMGKGFAGREDGRAL</sequence>
<organism evidence="3 4">
    <name type="scientific">Mycena pura</name>
    <dbReference type="NCBI Taxonomy" id="153505"/>
    <lineage>
        <taxon>Eukaryota</taxon>
        <taxon>Fungi</taxon>
        <taxon>Dikarya</taxon>
        <taxon>Basidiomycota</taxon>
        <taxon>Agaricomycotina</taxon>
        <taxon>Agaricomycetes</taxon>
        <taxon>Agaricomycetidae</taxon>
        <taxon>Agaricales</taxon>
        <taxon>Marasmiineae</taxon>
        <taxon>Mycenaceae</taxon>
        <taxon>Mycena</taxon>
    </lineage>
</organism>
<evidence type="ECO:0000313" key="4">
    <source>
        <dbReference type="Proteomes" id="UP001219525"/>
    </source>
</evidence>
<dbReference type="Proteomes" id="UP001219525">
    <property type="component" value="Unassembled WGS sequence"/>
</dbReference>
<dbReference type="AlphaFoldDB" id="A0AAD6V9M1"/>
<accession>A0AAD6V9M1</accession>
<gene>
    <name evidence="3" type="ORF">GGX14DRAFT_652171</name>
</gene>
<comment type="caution">
    <text evidence="3">The sequence shown here is derived from an EMBL/GenBank/DDBJ whole genome shotgun (WGS) entry which is preliminary data.</text>
</comment>
<dbReference type="EMBL" id="JARJCW010000051">
    <property type="protein sequence ID" value="KAJ7203316.1"/>
    <property type="molecule type" value="Genomic_DNA"/>
</dbReference>
<feature type="region of interest" description="Disordered" evidence="1">
    <location>
        <begin position="91"/>
        <end position="187"/>
    </location>
</feature>
<keyword evidence="4" id="KW-1185">Reference proteome</keyword>
<keyword evidence="2" id="KW-0472">Membrane</keyword>